<feature type="transmembrane region" description="Helical" evidence="8">
    <location>
        <begin position="102"/>
        <end position="121"/>
    </location>
</feature>
<dbReference type="EMBL" id="OUUW01000018">
    <property type="protein sequence ID" value="SPP89099.1"/>
    <property type="molecule type" value="Genomic_DNA"/>
</dbReference>
<evidence type="ECO:0000256" key="1">
    <source>
        <dbReference type="ARBA" id="ARBA00004167"/>
    </source>
</evidence>
<comment type="similarity">
    <text evidence="2 8">Belongs to the glycosyltransferase 92 family.</text>
</comment>
<comment type="subcellular location">
    <subcellularLocation>
        <location evidence="1">Membrane</location>
        <topology evidence="1">Single-pass membrane protein</topology>
    </subcellularLocation>
</comment>
<accession>A0A3B0KR43</accession>
<dbReference type="PANTHER" id="PTHR21461">
    <property type="entry name" value="GLYCOSYLTRANSFERASE FAMILY 92 PROTEIN"/>
    <property type="match status" value="1"/>
</dbReference>
<keyword evidence="7 8" id="KW-0472">Membrane</keyword>
<evidence type="ECO:0000313" key="9">
    <source>
        <dbReference type="EMBL" id="SPP89099.1"/>
    </source>
</evidence>
<keyword evidence="5 8" id="KW-0812">Transmembrane</keyword>
<evidence type="ECO:0000256" key="7">
    <source>
        <dbReference type="ARBA" id="ARBA00023136"/>
    </source>
</evidence>
<dbReference type="PANTHER" id="PTHR21461:SF83">
    <property type="entry name" value="GLYCOSYLTRANSFERASE FAMILY 92 PROTEIN"/>
    <property type="match status" value="1"/>
</dbReference>
<keyword evidence="4 8" id="KW-0808">Transferase</keyword>
<keyword evidence="10" id="KW-1185">Reference proteome</keyword>
<organism evidence="9 10">
    <name type="scientific">Drosophila guanche</name>
    <name type="common">Fruit fly</name>
    <dbReference type="NCBI Taxonomy" id="7266"/>
    <lineage>
        <taxon>Eukaryota</taxon>
        <taxon>Metazoa</taxon>
        <taxon>Ecdysozoa</taxon>
        <taxon>Arthropoda</taxon>
        <taxon>Hexapoda</taxon>
        <taxon>Insecta</taxon>
        <taxon>Pterygota</taxon>
        <taxon>Neoptera</taxon>
        <taxon>Endopterygota</taxon>
        <taxon>Diptera</taxon>
        <taxon>Brachycera</taxon>
        <taxon>Muscomorpha</taxon>
        <taxon>Ephydroidea</taxon>
        <taxon>Drosophilidae</taxon>
        <taxon>Drosophila</taxon>
        <taxon>Sophophora</taxon>
    </lineage>
</organism>
<evidence type="ECO:0000256" key="4">
    <source>
        <dbReference type="ARBA" id="ARBA00022679"/>
    </source>
</evidence>
<evidence type="ECO:0000313" key="10">
    <source>
        <dbReference type="Proteomes" id="UP000268350"/>
    </source>
</evidence>
<gene>
    <name evidence="9" type="ORF">DGUA_6G019329</name>
</gene>
<keyword evidence="3 8" id="KW-0328">Glycosyltransferase</keyword>
<sequence>MSEDLRQKLERCSRPPQLCQCPQFKCSRHVRSSIQRSSKSSPQPPVSLSSLLVTSIWHQHHLPTRWSWSAFVSEAPQQSARENIFREGTQKSQPEAMAHSKVILKILFSLCVWSFVIIGLFKMHGTNLVPQEYQQVPLSGRILLQKDMRYAETTSTTTDHFDPSEILVDNRTAMDDDQLVRDVESRIPSLPIAYWSKNKNFLQQKSSTCAKYPSIFELEFNNIYWQTLRTTNGTFQLFGAYYDIRRTSLLGPTVRILGMIDRIEPKVKTYCQFWFDGQKEPFIVKTFEYKYIWYNKWGNYKQGIYQPYLIACQIPKPFHGVVPSSVSMVEKECDTATNNLRVIYNRPPDDQKKGFAVCVKGLDFLYDDLSVRLIEWIEMLNILGADKIYFYNLQVHPNITKVLSHYEQEGKVQVIPLTLPGGQPNVPGFQHLYLTKKTNHKRQNEVIPYNDCLYKNLYLYDYIALLDIDEVIMPKGNAVLWSELMAKVRPESRKFKPDGFHSYNFRNVYFLDDQQHEHGWHKDIPKYMHMLQHVHRAKNYTKPNQYVKCFHDPERVLTLHNHFPLSCLGGVCKSYPVDTQDAQLQHYRADCVKTLKKSCEEYRENSVEDKTIWKYKDELIRRTIKALDTLGFFRRSGLGSGSGSSSGLGATTHSTER</sequence>
<dbReference type="OrthoDB" id="2017643at2759"/>
<evidence type="ECO:0000256" key="8">
    <source>
        <dbReference type="RuleBase" id="RU366017"/>
    </source>
</evidence>
<dbReference type="GO" id="GO:0016757">
    <property type="term" value="F:glycosyltransferase activity"/>
    <property type="evidence" value="ECO:0007669"/>
    <property type="project" value="UniProtKB-UniRule"/>
</dbReference>
<dbReference type="Proteomes" id="UP000268350">
    <property type="component" value="Unassembled WGS sequence"/>
</dbReference>
<evidence type="ECO:0000256" key="3">
    <source>
        <dbReference type="ARBA" id="ARBA00022676"/>
    </source>
</evidence>
<dbReference type="GO" id="GO:0005737">
    <property type="term" value="C:cytoplasm"/>
    <property type="evidence" value="ECO:0007669"/>
    <property type="project" value="TreeGrafter"/>
</dbReference>
<keyword evidence="6 8" id="KW-1133">Transmembrane helix</keyword>
<dbReference type="InterPro" id="IPR008166">
    <property type="entry name" value="Glyco_transf_92"/>
</dbReference>
<dbReference type="AlphaFoldDB" id="A0A3B0KR43"/>
<protein>
    <recommendedName>
        <fullName evidence="8">Glycosyltransferase family 92 protein</fullName>
        <ecNumber evidence="8">2.4.1.-</ecNumber>
    </recommendedName>
</protein>
<evidence type="ECO:0000256" key="2">
    <source>
        <dbReference type="ARBA" id="ARBA00007647"/>
    </source>
</evidence>
<dbReference type="STRING" id="7266.A0A3B0KR43"/>
<dbReference type="GO" id="GO:0016020">
    <property type="term" value="C:membrane"/>
    <property type="evidence" value="ECO:0007669"/>
    <property type="project" value="UniProtKB-SubCell"/>
</dbReference>
<evidence type="ECO:0000256" key="6">
    <source>
        <dbReference type="ARBA" id="ARBA00022989"/>
    </source>
</evidence>
<reference evidence="10" key="1">
    <citation type="submission" date="2018-01" db="EMBL/GenBank/DDBJ databases">
        <authorList>
            <person name="Alioto T."/>
            <person name="Alioto T."/>
        </authorList>
    </citation>
    <scope>NUCLEOTIDE SEQUENCE [LARGE SCALE GENOMIC DNA]</scope>
</reference>
<proteinExistence type="inferred from homology"/>
<name>A0A3B0KR43_DROGU</name>
<dbReference type="EC" id="2.4.1.-" evidence="8"/>
<dbReference type="Pfam" id="PF01697">
    <property type="entry name" value="Glyco_transf_92"/>
    <property type="match status" value="1"/>
</dbReference>
<evidence type="ECO:0000256" key="5">
    <source>
        <dbReference type="ARBA" id="ARBA00022692"/>
    </source>
</evidence>